<dbReference type="GO" id="GO:0016616">
    <property type="term" value="F:oxidoreductase activity, acting on the CH-OH group of donors, NAD or NADP as acceptor"/>
    <property type="evidence" value="ECO:0007669"/>
    <property type="project" value="InterPro"/>
</dbReference>
<dbReference type="Pfam" id="PF02826">
    <property type="entry name" value="2-Hacid_dh_C"/>
    <property type="match status" value="1"/>
</dbReference>
<keyword evidence="2" id="KW-0520">NAD</keyword>
<dbReference type="PROSITE" id="PS00671">
    <property type="entry name" value="D_2_HYDROXYACID_DH_3"/>
    <property type="match status" value="1"/>
</dbReference>
<dbReference type="GeneID" id="93485973"/>
<protein>
    <submittedName>
        <fullName evidence="4">Phosphoglycerate dehydrogenase-like enzyme</fullName>
    </submittedName>
</protein>
<dbReference type="OrthoDB" id="9805416at2"/>
<sequence>MPKLVVLNHLTPERLERLQRVRPDATVEAYAKMSEALPHLEDADAVALWGSMDPLPVLEAAPKLRWLHSMSAGIEKLLPPPMQQNDIVLTHTAAIHDAPVAERALALLLALRHKLKRAVTAQAEKNWDPQSFTSLENTKVLIAGFGGIGKEIAKRCAAFGAEIIAVKNHLTEEALADRVITNDELMSVLPEVDVVMCALPGTPETEGYFGAKEIAAMKKGVYFINIARGTIVDEAALIEALQSGRVAGAGLDVTAREPLPEDSPLWTLDNVILTPHTAARVYGYMDKVLDVLADNWQRFLRDQKLKNVIDKKRGY</sequence>
<dbReference type="Proteomes" id="UP000591941">
    <property type="component" value="Unassembled WGS sequence"/>
</dbReference>
<reference evidence="4 5" key="1">
    <citation type="submission" date="2020-08" db="EMBL/GenBank/DDBJ databases">
        <title>Genomic Encyclopedia of Type Strains, Phase IV (KMG-IV): sequencing the most valuable type-strain genomes for metagenomic binning, comparative biology and taxonomic classification.</title>
        <authorList>
            <person name="Goeker M."/>
        </authorList>
    </citation>
    <scope>NUCLEOTIDE SEQUENCE [LARGE SCALE GENOMIC DNA]</scope>
    <source>
        <strain evidence="4 5">DSM 21255</strain>
    </source>
</reference>
<feature type="domain" description="D-isomer specific 2-hydroxyacid dehydrogenase NAD-binding" evidence="3">
    <location>
        <begin position="105"/>
        <end position="278"/>
    </location>
</feature>
<keyword evidence="5" id="KW-1185">Reference proteome</keyword>
<name>A0A841QYJ1_9FIRM</name>
<comment type="caution">
    <text evidence="4">The sequence shown here is derived from an EMBL/GenBank/DDBJ whole genome shotgun (WGS) entry which is preliminary data.</text>
</comment>
<dbReference type="EMBL" id="JACHHI010000003">
    <property type="protein sequence ID" value="MBB6477674.1"/>
    <property type="molecule type" value="Genomic_DNA"/>
</dbReference>
<dbReference type="Gene3D" id="3.40.50.720">
    <property type="entry name" value="NAD(P)-binding Rossmann-like Domain"/>
    <property type="match status" value="2"/>
</dbReference>
<dbReference type="AlphaFoldDB" id="A0A841QYJ1"/>
<evidence type="ECO:0000259" key="3">
    <source>
        <dbReference type="Pfam" id="PF02826"/>
    </source>
</evidence>
<evidence type="ECO:0000256" key="1">
    <source>
        <dbReference type="ARBA" id="ARBA00023002"/>
    </source>
</evidence>
<dbReference type="InterPro" id="IPR029753">
    <property type="entry name" value="D-isomer_DH_CS"/>
</dbReference>
<evidence type="ECO:0000313" key="5">
    <source>
        <dbReference type="Proteomes" id="UP000591941"/>
    </source>
</evidence>
<dbReference type="InterPro" id="IPR036291">
    <property type="entry name" value="NAD(P)-bd_dom_sf"/>
</dbReference>
<dbReference type="GO" id="GO:0051287">
    <property type="term" value="F:NAD binding"/>
    <property type="evidence" value="ECO:0007669"/>
    <property type="project" value="InterPro"/>
</dbReference>
<organism evidence="4 5">
    <name type="scientific">Negativicoccus succinicivorans</name>
    <dbReference type="NCBI Taxonomy" id="620903"/>
    <lineage>
        <taxon>Bacteria</taxon>
        <taxon>Bacillati</taxon>
        <taxon>Bacillota</taxon>
        <taxon>Negativicutes</taxon>
        <taxon>Veillonellales</taxon>
        <taxon>Veillonellaceae</taxon>
        <taxon>Negativicoccus</taxon>
    </lineage>
</organism>
<dbReference type="RefSeq" id="WP_159822611.1">
    <property type="nucleotide sequence ID" value="NZ_CABWNB010000002.1"/>
</dbReference>
<dbReference type="CDD" id="cd05300">
    <property type="entry name" value="2-Hacid_dh_1"/>
    <property type="match status" value="1"/>
</dbReference>
<dbReference type="PANTHER" id="PTHR43333:SF1">
    <property type="entry name" value="D-ISOMER SPECIFIC 2-HYDROXYACID DEHYDROGENASE NAD-BINDING DOMAIN-CONTAINING PROTEIN"/>
    <property type="match status" value="1"/>
</dbReference>
<evidence type="ECO:0000313" key="4">
    <source>
        <dbReference type="EMBL" id="MBB6477674.1"/>
    </source>
</evidence>
<keyword evidence="1" id="KW-0560">Oxidoreductase</keyword>
<dbReference type="SUPFAM" id="SSF51735">
    <property type="entry name" value="NAD(P)-binding Rossmann-fold domains"/>
    <property type="match status" value="1"/>
</dbReference>
<accession>A0A841QYJ1</accession>
<gene>
    <name evidence="4" type="ORF">HNR45_000707</name>
</gene>
<dbReference type="PANTHER" id="PTHR43333">
    <property type="entry name" value="2-HACID_DH_C DOMAIN-CONTAINING PROTEIN"/>
    <property type="match status" value="1"/>
</dbReference>
<proteinExistence type="predicted"/>
<dbReference type="InterPro" id="IPR006140">
    <property type="entry name" value="D-isomer_DH_NAD-bd"/>
</dbReference>
<dbReference type="SUPFAM" id="SSF52283">
    <property type="entry name" value="Formate/glycerate dehydrogenase catalytic domain-like"/>
    <property type="match status" value="1"/>
</dbReference>
<evidence type="ECO:0000256" key="2">
    <source>
        <dbReference type="ARBA" id="ARBA00023027"/>
    </source>
</evidence>